<dbReference type="RefSeq" id="WP_138287733.1">
    <property type="nucleotide sequence ID" value="NZ_CP058350.1"/>
</dbReference>
<dbReference type="Gene3D" id="3.30.2310.20">
    <property type="entry name" value="RelE-like"/>
    <property type="match status" value="1"/>
</dbReference>
<proteinExistence type="predicted"/>
<keyword evidence="2" id="KW-1185">Reference proteome</keyword>
<dbReference type="Proteomes" id="UP000308530">
    <property type="component" value="Chromosome"/>
</dbReference>
<dbReference type="PANTHER" id="PTHR40266:SF2">
    <property type="entry name" value="TOXIN HIGB-1"/>
    <property type="match status" value="1"/>
</dbReference>
<dbReference type="SUPFAM" id="SSF143011">
    <property type="entry name" value="RelE-like"/>
    <property type="match status" value="1"/>
</dbReference>
<evidence type="ECO:0000313" key="1">
    <source>
        <dbReference type="EMBL" id="QLF71040.1"/>
    </source>
</evidence>
<dbReference type="EMBL" id="CP058350">
    <property type="protein sequence ID" value="QLF71040.1"/>
    <property type="molecule type" value="Genomic_DNA"/>
</dbReference>
<dbReference type="InterPro" id="IPR007711">
    <property type="entry name" value="HigB-1"/>
</dbReference>
<dbReference type="Pfam" id="PF05015">
    <property type="entry name" value="HigB-like_toxin"/>
    <property type="match status" value="1"/>
</dbReference>
<dbReference type="InterPro" id="IPR035093">
    <property type="entry name" value="RelE/ParE_toxin_dom_sf"/>
</dbReference>
<protein>
    <submittedName>
        <fullName evidence="1">Type II toxin-antitoxin system RelE/ParE family toxin</fullName>
    </submittedName>
</protein>
<dbReference type="PANTHER" id="PTHR40266">
    <property type="entry name" value="TOXIN HIGB-1"/>
    <property type="match status" value="1"/>
</dbReference>
<sequence length="94" mass="11075">MIQSFMDAETERIWYGQRSRKLPPDIQVVALRKLRLMNSAHQLKDLRIPPGIEPEALKGDRLGQYSIRINDQRRISFIWNDRGPSDVEIVDYHD</sequence>
<accession>A0ABX6QS67</accession>
<reference evidence="1 2" key="1">
    <citation type="submission" date="2020-06" db="EMBL/GenBank/DDBJ databases">
        <title>Genome sequence of Rhizobium sp strain ADMK78.</title>
        <authorList>
            <person name="Rahi P."/>
        </authorList>
    </citation>
    <scope>NUCLEOTIDE SEQUENCE [LARGE SCALE GENOMIC DNA]</scope>
    <source>
        <strain evidence="1 2">ADMK78</strain>
    </source>
</reference>
<evidence type="ECO:0000313" key="2">
    <source>
        <dbReference type="Proteomes" id="UP000308530"/>
    </source>
</evidence>
<organism evidence="1 2">
    <name type="scientific">Peteryoungia desertarenae</name>
    <dbReference type="NCBI Taxonomy" id="1813451"/>
    <lineage>
        <taxon>Bacteria</taxon>
        <taxon>Pseudomonadati</taxon>
        <taxon>Pseudomonadota</taxon>
        <taxon>Alphaproteobacteria</taxon>
        <taxon>Hyphomicrobiales</taxon>
        <taxon>Rhizobiaceae</taxon>
        <taxon>Peteryoungia</taxon>
    </lineage>
</organism>
<name>A0ABX6QS67_9HYPH</name>
<gene>
    <name evidence="1" type="ORF">FE840_016610</name>
</gene>